<dbReference type="Gene3D" id="3.90.70.10">
    <property type="entry name" value="Cysteine proteinases"/>
    <property type="match status" value="1"/>
</dbReference>
<evidence type="ECO:0000256" key="2">
    <source>
        <dbReference type="ARBA" id="ARBA00009085"/>
    </source>
</evidence>
<gene>
    <name evidence="9" type="ORF">RDB_LOCUS12506</name>
</gene>
<dbReference type="PANTHER" id="PTHR21646:SF24">
    <property type="entry name" value="UBIQUITIN CARBOXYL-TERMINAL HYDROLASE"/>
    <property type="match status" value="1"/>
</dbReference>
<dbReference type="PROSITE" id="PS00972">
    <property type="entry name" value="USP_1"/>
    <property type="match status" value="1"/>
</dbReference>
<evidence type="ECO:0000313" key="9">
    <source>
        <dbReference type="EMBL" id="CAE6411791.1"/>
    </source>
</evidence>
<dbReference type="PANTHER" id="PTHR21646">
    <property type="entry name" value="UBIQUITIN CARBOXYL-TERMINAL HYDROLASE"/>
    <property type="match status" value="1"/>
</dbReference>
<evidence type="ECO:0000256" key="3">
    <source>
        <dbReference type="ARBA" id="ARBA00012759"/>
    </source>
</evidence>
<dbReference type="InterPro" id="IPR028889">
    <property type="entry name" value="USP"/>
</dbReference>
<keyword evidence="6" id="KW-0378">Hydrolase</keyword>
<dbReference type="SUPFAM" id="SSF54001">
    <property type="entry name" value="Cysteine proteinases"/>
    <property type="match status" value="1"/>
</dbReference>
<dbReference type="GO" id="GO:0016579">
    <property type="term" value="P:protein deubiquitination"/>
    <property type="evidence" value="ECO:0007669"/>
    <property type="project" value="InterPro"/>
</dbReference>
<evidence type="ECO:0000259" key="8">
    <source>
        <dbReference type="PROSITE" id="PS50235"/>
    </source>
</evidence>
<keyword evidence="7" id="KW-0788">Thiol protease</keyword>
<dbReference type="EMBL" id="CAJMWX010000298">
    <property type="protein sequence ID" value="CAE6411791.1"/>
    <property type="molecule type" value="Genomic_DNA"/>
</dbReference>
<dbReference type="Proteomes" id="UP000663888">
    <property type="component" value="Unassembled WGS sequence"/>
</dbReference>
<keyword evidence="4" id="KW-0645">Protease</keyword>
<dbReference type="AlphaFoldDB" id="A0A8H3A7S3"/>
<dbReference type="InterPro" id="IPR018200">
    <property type="entry name" value="USP_CS"/>
</dbReference>
<accession>A0A8H3A7S3</accession>
<comment type="caution">
    <text evidence="9">The sequence shown here is derived from an EMBL/GenBank/DDBJ whole genome shotgun (WGS) entry which is preliminary data.</text>
</comment>
<evidence type="ECO:0000256" key="1">
    <source>
        <dbReference type="ARBA" id="ARBA00000707"/>
    </source>
</evidence>
<keyword evidence="5" id="KW-0833">Ubl conjugation pathway</keyword>
<reference evidence="9" key="1">
    <citation type="submission" date="2021-01" db="EMBL/GenBank/DDBJ databases">
        <authorList>
            <person name="Kaushik A."/>
        </authorList>
    </citation>
    <scope>NUCLEOTIDE SEQUENCE</scope>
    <source>
        <strain evidence="9">AG4-R118</strain>
    </source>
</reference>
<dbReference type="Pfam" id="PF00443">
    <property type="entry name" value="UCH"/>
    <property type="match status" value="1"/>
</dbReference>
<comment type="similarity">
    <text evidence="2">Belongs to the peptidase C19 family.</text>
</comment>
<feature type="domain" description="USP" evidence="8">
    <location>
        <begin position="258"/>
        <end position="433"/>
    </location>
</feature>
<proteinExistence type="inferred from homology"/>
<protein>
    <recommendedName>
        <fullName evidence="3">ubiquitinyl hydrolase 1</fullName>
        <ecNumber evidence="3">3.4.19.12</ecNumber>
    </recommendedName>
</protein>
<name>A0A8H3A7S3_9AGAM</name>
<dbReference type="InterPro" id="IPR038765">
    <property type="entry name" value="Papain-like_cys_pep_sf"/>
</dbReference>
<comment type="catalytic activity">
    <reaction evidence="1">
        <text>Thiol-dependent hydrolysis of ester, thioester, amide, peptide and isopeptide bonds formed by the C-terminal Gly of ubiquitin (a 76-residue protein attached to proteins as an intracellular targeting signal).</text>
        <dbReference type="EC" id="3.4.19.12"/>
    </reaction>
</comment>
<dbReference type="EC" id="3.4.19.12" evidence="3"/>
<feature type="non-terminal residue" evidence="9">
    <location>
        <position position="1"/>
    </location>
</feature>
<dbReference type="InterPro" id="IPR050185">
    <property type="entry name" value="Ub_carboxyl-term_hydrolase"/>
</dbReference>
<evidence type="ECO:0000313" key="10">
    <source>
        <dbReference type="Proteomes" id="UP000663888"/>
    </source>
</evidence>
<organism evidence="9 10">
    <name type="scientific">Rhizoctonia solani</name>
    <dbReference type="NCBI Taxonomy" id="456999"/>
    <lineage>
        <taxon>Eukaryota</taxon>
        <taxon>Fungi</taxon>
        <taxon>Dikarya</taxon>
        <taxon>Basidiomycota</taxon>
        <taxon>Agaricomycotina</taxon>
        <taxon>Agaricomycetes</taxon>
        <taxon>Cantharellales</taxon>
        <taxon>Ceratobasidiaceae</taxon>
        <taxon>Rhizoctonia</taxon>
    </lineage>
</organism>
<sequence length="433" mass="48165">MGNNSRRKDIWMRMERVPKFPRRAQSHLFPANDIYSLSYDYGVMLKQENSSIKAIACLSQLPGLSLAHIVELTSIIRNVCGEWEQLDTNSRWFCAVTLGALKRRFNGIWMMGEPRDGLLDFYGAQSHPAQIVWDQSNSTNQGFHEVRLIDGKKAARAGLSAPSSPECGIQSQKKTNTSMVVPTGMQHTPNDELGPDDAPELGPVPSKGTDYFSKLESIRNANKSKAVTTLTPMSILKNAFTSTFDGKNPAPAVQRGTMGLQNLGNTCFMNSALQCLIHIPELEEYFISGLYKHELNYVNPLGMQGQIANVFGALLHHLYPSPNASPESATRSYGWGNSANSYAPREFKRTIDRSAPAFSGNEQHDTQEFLGFLLGGLHEDLNRVLKKPGVEKLEWPDEGGDERVVAKDTWDGYKKQNDSIIVDLFQGMYKSTL</sequence>
<evidence type="ECO:0000256" key="5">
    <source>
        <dbReference type="ARBA" id="ARBA00022786"/>
    </source>
</evidence>
<evidence type="ECO:0000256" key="4">
    <source>
        <dbReference type="ARBA" id="ARBA00022670"/>
    </source>
</evidence>
<dbReference type="PROSITE" id="PS50235">
    <property type="entry name" value="USP_3"/>
    <property type="match status" value="1"/>
</dbReference>
<evidence type="ECO:0000256" key="6">
    <source>
        <dbReference type="ARBA" id="ARBA00022801"/>
    </source>
</evidence>
<dbReference type="GO" id="GO:0006508">
    <property type="term" value="P:proteolysis"/>
    <property type="evidence" value="ECO:0007669"/>
    <property type="project" value="UniProtKB-KW"/>
</dbReference>
<evidence type="ECO:0000256" key="7">
    <source>
        <dbReference type="ARBA" id="ARBA00022807"/>
    </source>
</evidence>
<dbReference type="InterPro" id="IPR001394">
    <property type="entry name" value="Peptidase_C19_UCH"/>
</dbReference>
<dbReference type="GO" id="GO:0004843">
    <property type="term" value="F:cysteine-type deubiquitinase activity"/>
    <property type="evidence" value="ECO:0007669"/>
    <property type="project" value="UniProtKB-EC"/>
</dbReference>